<dbReference type="Gene3D" id="3.40.50.20">
    <property type="match status" value="1"/>
</dbReference>
<protein>
    <recommendedName>
        <fullName evidence="5">Phosphatidate cytidylyltransferase</fullName>
    </recommendedName>
</protein>
<dbReference type="PANTHER" id="PTHR39962:SF1">
    <property type="entry name" value="LPXI FAMILY PROTEIN"/>
    <property type="match status" value="1"/>
</dbReference>
<gene>
    <name evidence="3" type="ORF">JCM7686_1071</name>
</gene>
<dbReference type="Proteomes" id="UP000015480">
    <property type="component" value="Chromosome"/>
</dbReference>
<evidence type="ECO:0008006" key="5">
    <source>
        <dbReference type="Google" id="ProtNLM"/>
    </source>
</evidence>
<dbReference type="STRING" id="1367847.JCM7686_1071"/>
<evidence type="ECO:0000313" key="3">
    <source>
        <dbReference type="EMBL" id="AGT08180.1"/>
    </source>
</evidence>
<name>S5XXL7_PARAH</name>
<dbReference type="KEGG" id="pami:JCM7686_1071"/>
<evidence type="ECO:0000259" key="2">
    <source>
        <dbReference type="Pfam" id="PF17930"/>
    </source>
</evidence>
<dbReference type="Pfam" id="PF17930">
    <property type="entry name" value="LpxI_N"/>
    <property type="match status" value="1"/>
</dbReference>
<dbReference type="Gene3D" id="3.40.140.80">
    <property type="match status" value="1"/>
</dbReference>
<dbReference type="HOGENOM" id="CLU_085042_1_0_5"/>
<accession>S5XXL7</accession>
<dbReference type="InterPro" id="IPR053174">
    <property type="entry name" value="LpxI"/>
</dbReference>
<dbReference type="PANTHER" id="PTHR39962">
    <property type="entry name" value="BLL4848 PROTEIN"/>
    <property type="match status" value="1"/>
</dbReference>
<evidence type="ECO:0000313" key="4">
    <source>
        <dbReference type="Proteomes" id="UP000015480"/>
    </source>
</evidence>
<dbReference type="eggNOG" id="COG3494">
    <property type="taxonomic scope" value="Bacteria"/>
</dbReference>
<organism evidence="3 4">
    <name type="scientific">Paracoccus aminophilus JCM 7686</name>
    <dbReference type="NCBI Taxonomy" id="1367847"/>
    <lineage>
        <taxon>Bacteria</taxon>
        <taxon>Pseudomonadati</taxon>
        <taxon>Pseudomonadota</taxon>
        <taxon>Alphaproteobacteria</taxon>
        <taxon>Rhodobacterales</taxon>
        <taxon>Paracoccaceae</taxon>
        <taxon>Paracoccus</taxon>
    </lineage>
</organism>
<dbReference type="InterPro" id="IPR041255">
    <property type="entry name" value="LpxI_N"/>
</dbReference>
<dbReference type="PATRIC" id="fig|1367847.3.peg.1034"/>
<feature type="domain" description="LpxI N-terminal" evidence="2">
    <location>
        <begin position="3"/>
        <end position="124"/>
    </location>
</feature>
<dbReference type="InterPro" id="IPR043167">
    <property type="entry name" value="LpxI_C_sf"/>
</dbReference>
<dbReference type="RefSeq" id="WP_020949818.1">
    <property type="nucleotide sequence ID" value="NC_022041.1"/>
</dbReference>
<keyword evidence="4" id="KW-1185">Reference proteome</keyword>
<feature type="domain" description="LpxI C-terminal" evidence="1">
    <location>
        <begin position="133"/>
        <end position="262"/>
    </location>
</feature>
<proteinExistence type="predicted"/>
<dbReference type="InterPro" id="IPR010415">
    <property type="entry name" value="LpxI_C"/>
</dbReference>
<dbReference type="Pfam" id="PF06230">
    <property type="entry name" value="LpxI_C"/>
    <property type="match status" value="1"/>
</dbReference>
<sequence>MSRIAIIAGEGELAPAIVAELDAPLIYALAGLSPKVAAEPFRLERLIPFLDHLLDHDVSEVVFAGAIRRPKLEPDLFDPRTLQIVPRIIAAMQTGDDAALREVLAVFEESGLAVRSVEEIAPGLVPGAGLLAGAPSDRDRKDAEEAARIVSGLGGYDIGQGAIVAQGLCMAVEALPGTDAMLEFAAKFRDLRPNPKGAKGVLYKAPKPGQDRRIDLPTLGPETVRRAAEADLAGIAWEAGGVILLDRARTIADAEAAGLFLWARD</sequence>
<reference evidence="3 4" key="1">
    <citation type="journal article" date="2014" name="BMC Genomics">
        <title>Architecture and functions of a multipartite genome of the methylotrophic bacterium Paracoccus aminophilus JCM 7686, containing primary and secondary chromids.</title>
        <authorList>
            <person name="Dziewit L."/>
            <person name="Czarnecki J."/>
            <person name="Wibberg D."/>
            <person name="Radlinska M."/>
            <person name="Mrozek P."/>
            <person name="Szymczak M."/>
            <person name="Schluter A."/>
            <person name="Puhler A."/>
            <person name="Bartosik D."/>
        </authorList>
    </citation>
    <scope>NUCLEOTIDE SEQUENCE [LARGE SCALE GENOMIC DNA]</scope>
    <source>
        <strain evidence="3">JCM 7686</strain>
    </source>
</reference>
<evidence type="ECO:0000259" key="1">
    <source>
        <dbReference type="Pfam" id="PF06230"/>
    </source>
</evidence>
<dbReference type="EMBL" id="CP006650">
    <property type="protein sequence ID" value="AGT08180.1"/>
    <property type="molecule type" value="Genomic_DNA"/>
</dbReference>
<dbReference type="OrthoDB" id="9789836at2"/>
<dbReference type="AlphaFoldDB" id="S5XXL7"/>